<dbReference type="AlphaFoldDB" id="A0A7C2BK42"/>
<organism evidence="1">
    <name type="scientific">Thermosphaera aggregans</name>
    <dbReference type="NCBI Taxonomy" id="54254"/>
    <lineage>
        <taxon>Archaea</taxon>
        <taxon>Thermoproteota</taxon>
        <taxon>Thermoprotei</taxon>
        <taxon>Desulfurococcales</taxon>
        <taxon>Desulfurococcaceae</taxon>
        <taxon>Thermosphaera</taxon>
    </lineage>
</organism>
<dbReference type="EMBL" id="DSJT01000003">
    <property type="protein sequence ID" value="HEF86748.1"/>
    <property type="molecule type" value="Genomic_DNA"/>
</dbReference>
<evidence type="ECO:0000313" key="1">
    <source>
        <dbReference type="EMBL" id="HEF86748.1"/>
    </source>
</evidence>
<name>A0A7C2BK42_9CREN</name>
<comment type="caution">
    <text evidence="1">The sequence shown here is derived from an EMBL/GenBank/DDBJ whole genome shotgun (WGS) entry which is preliminary data.</text>
</comment>
<proteinExistence type="predicted"/>
<protein>
    <submittedName>
        <fullName evidence="1">Uncharacterized protein</fullName>
    </submittedName>
</protein>
<sequence>MWIYDELYSCPKTILIGKTPIGKYSGLLTLSLGNFRANVLRKGGDWFLFHNIPGELNPDETVYACFQVARGLLHEMKGLEKVIAASMFYGGLTFFVELESKQSLFNMEPVNTDVFRFYINPKGERNVKESSFEQLSLFTLSMREGWADLMRESCAEIGKVTGGFCAISTNVGELIVSTEEISEKGFLRVFPDNAPLRHVVKV</sequence>
<reference evidence="1" key="1">
    <citation type="journal article" date="2020" name="mSystems">
        <title>Genome- and Community-Level Interaction Insights into Carbon Utilization and Element Cycling Functions of Hydrothermarchaeota in Hydrothermal Sediment.</title>
        <authorList>
            <person name="Zhou Z."/>
            <person name="Liu Y."/>
            <person name="Xu W."/>
            <person name="Pan J."/>
            <person name="Luo Z.H."/>
            <person name="Li M."/>
        </authorList>
    </citation>
    <scope>NUCLEOTIDE SEQUENCE [LARGE SCALE GENOMIC DNA]</scope>
    <source>
        <strain evidence="1">SpSt-23</strain>
    </source>
</reference>
<accession>A0A7C2BK42</accession>
<gene>
    <name evidence="1" type="ORF">ENP55_00230</name>
</gene>